<comment type="caution">
    <text evidence="3">The sequence shown here is derived from an EMBL/GenBank/DDBJ whole genome shotgun (WGS) entry which is preliminary data.</text>
</comment>
<dbReference type="SUPFAM" id="SSF53474">
    <property type="entry name" value="alpha/beta-Hydrolases"/>
    <property type="match status" value="1"/>
</dbReference>
<dbReference type="PRINTS" id="PR00412">
    <property type="entry name" value="EPOXHYDRLASE"/>
</dbReference>
<dbReference type="EMBL" id="JRKS01000010">
    <property type="protein sequence ID" value="KGJ08422.1"/>
    <property type="molecule type" value="Genomic_DNA"/>
</dbReference>
<dbReference type="PANTHER" id="PTHR46118:SF4">
    <property type="entry name" value="PROTEIN ABHD11"/>
    <property type="match status" value="1"/>
</dbReference>
<dbReference type="Pfam" id="PF00561">
    <property type="entry name" value="Abhydrolase_1"/>
    <property type="match status" value="1"/>
</dbReference>
<feature type="domain" description="AB hydrolase-1" evidence="2">
    <location>
        <begin position="16"/>
        <end position="245"/>
    </location>
</feature>
<reference evidence="3 4" key="1">
    <citation type="submission" date="2014-09" db="EMBL/GenBank/DDBJ databases">
        <authorList>
            <person name="McGinnis J.M."/>
            <person name="Wolfgang W.J."/>
        </authorList>
    </citation>
    <scope>NUCLEOTIDE SEQUENCE [LARGE SCALE GENOMIC DNA]</scope>
    <source>
        <strain evidence="3 4">HAMBI 3106</strain>
    </source>
</reference>
<proteinExistence type="predicted"/>
<evidence type="ECO:0000313" key="3">
    <source>
        <dbReference type="EMBL" id="KGJ08422.1"/>
    </source>
</evidence>
<evidence type="ECO:0000313" key="4">
    <source>
        <dbReference type="Proteomes" id="UP000029917"/>
    </source>
</evidence>
<organism evidence="3 4">
    <name type="scientific">Paracoccus sphaerophysae</name>
    <dbReference type="NCBI Taxonomy" id="690417"/>
    <lineage>
        <taxon>Bacteria</taxon>
        <taxon>Pseudomonadati</taxon>
        <taxon>Pseudomonadota</taxon>
        <taxon>Alphaproteobacteria</taxon>
        <taxon>Rhodobacterales</taxon>
        <taxon>Paracoccaceae</taxon>
        <taxon>Paracoccus</taxon>
    </lineage>
</organism>
<reference evidence="3 4" key="2">
    <citation type="submission" date="2014-10" db="EMBL/GenBank/DDBJ databases">
        <title>Paracoccus sanguinis sp. nov., isolated from clinical specimens of New York State patients.</title>
        <authorList>
            <person name="Mingle L.A."/>
            <person name="Cole J.A."/>
            <person name="Lapierre P."/>
            <person name="Musser K.A."/>
        </authorList>
    </citation>
    <scope>NUCLEOTIDE SEQUENCE [LARGE SCALE GENOMIC DNA]</scope>
    <source>
        <strain evidence="3 4">HAMBI 3106</strain>
    </source>
</reference>
<dbReference type="STRING" id="690417.IC63_05305"/>
<dbReference type="OrthoDB" id="9808398at2"/>
<dbReference type="InterPro" id="IPR000639">
    <property type="entry name" value="Epox_hydrolase-like"/>
</dbReference>
<evidence type="ECO:0000256" key="1">
    <source>
        <dbReference type="ARBA" id="ARBA00022801"/>
    </source>
</evidence>
<dbReference type="InterPro" id="IPR029058">
    <property type="entry name" value="AB_hydrolase_fold"/>
</dbReference>
<dbReference type="AlphaFoldDB" id="A0A099FEC2"/>
<dbReference type="Gene3D" id="3.40.50.1820">
    <property type="entry name" value="alpha/beta hydrolase"/>
    <property type="match status" value="1"/>
</dbReference>
<accession>A0A099FEC2</accession>
<keyword evidence="4" id="KW-1185">Reference proteome</keyword>
<dbReference type="PANTHER" id="PTHR46118">
    <property type="entry name" value="PROTEIN ABHD11"/>
    <property type="match status" value="1"/>
</dbReference>
<dbReference type="GO" id="GO:0016787">
    <property type="term" value="F:hydrolase activity"/>
    <property type="evidence" value="ECO:0007669"/>
    <property type="project" value="UniProtKB-KW"/>
</dbReference>
<gene>
    <name evidence="3" type="ORF">IC63_05305</name>
</gene>
<keyword evidence="1" id="KW-0378">Hydrolase</keyword>
<dbReference type="PRINTS" id="PR00111">
    <property type="entry name" value="ABHYDROLASE"/>
</dbReference>
<sequence>MSLNTTVSGPETPGLPPVIVAHGLFGQGRNLGVIARALAETRRVIACDMRNHGDSFWDDDHSYDALAGDLAAVIAANGGEADVVGHSMGGKASMWLALTHPGLVRRLAVLDIAPVAYRHSQAELIDAMEQADFTASKTRSQADMALSEFVEDHSVRAFLLQSLDLKADPPRWRMNLAALRDQMPGLTGWPAADQGMRFDGPMLVLAGGDSDYVDDAGRAAIAALFPKGTVETVGGTGHWLHAEKPAEVSARIAAFLE</sequence>
<evidence type="ECO:0000259" key="2">
    <source>
        <dbReference type="Pfam" id="PF00561"/>
    </source>
</evidence>
<protein>
    <submittedName>
        <fullName evidence="3">Esterase</fullName>
    </submittedName>
</protein>
<dbReference type="InterPro" id="IPR000073">
    <property type="entry name" value="AB_hydrolase_1"/>
</dbReference>
<dbReference type="RefSeq" id="WP_036717561.1">
    <property type="nucleotide sequence ID" value="NZ_JRKS01000010.1"/>
</dbReference>
<name>A0A099FEC2_9RHOB</name>
<dbReference type="Proteomes" id="UP000029917">
    <property type="component" value="Unassembled WGS sequence"/>
</dbReference>